<dbReference type="Pfam" id="PF08645">
    <property type="entry name" value="PNK3P"/>
    <property type="match status" value="1"/>
</dbReference>
<dbReference type="Gene3D" id="3.40.50.1000">
    <property type="entry name" value="HAD superfamily/HAD-like"/>
    <property type="match status" value="1"/>
</dbReference>
<reference evidence="1 2" key="1">
    <citation type="journal article" date="2024" name="BMC Biol.">
        <title>Comparative genomics of Ascetosporea gives new insight into the evolutionary basis for animal parasitism in Rhizaria.</title>
        <authorList>
            <person name="Hiltunen Thoren M."/>
            <person name="Onut-Brannstrom I."/>
            <person name="Alfjorden A."/>
            <person name="Peckova H."/>
            <person name="Swords F."/>
            <person name="Hooper C."/>
            <person name="Holzer A.S."/>
            <person name="Bass D."/>
            <person name="Burki F."/>
        </authorList>
    </citation>
    <scope>NUCLEOTIDE SEQUENCE [LARGE SCALE GENOMIC DNA]</scope>
    <source>
        <strain evidence="1">20-A016</strain>
    </source>
</reference>
<evidence type="ECO:0008006" key="3">
    <source>
        <dbReference type="Google" id="ProtNLM"/>
    </source>
</evidence>
<name>A0ABV2AP06_9EUKA</name>
<organism evidence="1 2">
    <name type="scientific">Bonamia ostreae</name>
    <dbReference type="NCBI Taxonomy" id="126728"/>
    <lineage>
        <taxon>Eukaryota</taxon>
        <taxon>Sar</taxon>
        <taxon>Rhizaria</taxon>
        <taxon>Endomyxa</taxon>
        <taxon>Ascetosporea</taxon>
        <taxon>Haplosporida</taxon>
        <taxon>Bonamia</taxon>
    </lineage>
</organism>
<dbReference type="InterPro" id="IPR013954">
    <property type="entry name" value="PNK3P"/>
</dbReference>
<dbReference type="InterPro" id="IPR023214">
    <property type="entry name" value="HAD_sf"/>
</dbReference>
<evidence type="ECO:0000313" key="1">
    <source>
        <dbReference type="EMBL" id="MES1921405.1"/>
    </source>
</evidence>
<proteinExistence type="predicted"/>
<dbReference type="Proteomes" id="UP001439008">
    <property type="component" value="Unassembled WGS sequence"/>
</dbReference>
<keyword evidence="2" id="KW-1185">Reference proteome</keyword>
<sequence>MGCSNNKNVLKLFPALKNDKTCFVLTNDKKYTSTKVAAFDLDWTLIKPKKGLFVKTKENLMFWDEKVPQKLKKLSDEE</sequence>
<accession>A0ABV2AP06</accession>
<dbReference type="EMBL" id="JBDODL010001317">
    <property type="protein sequence ID" value="MES1921405.1"/>
    <property type="molecule type" value="Genomic_DNA"/>
</dbReference>
<evidence type="ECO:0000313" key="2">
    <source>
        <dbReference type="Proteomes" id="UP001439008"/>
    </source>
</evidence>
<comment type="caution">
    <text evidence="1">The sequence shown here is derived from an EMBL/GenBank/DDBJ whole genome shotgun (WGS) entry which is preliminary data.</text>
</comment>
<gene>
    <name evidence="1" type="ORF">MHBO_002936</name>
</gene>
<protein>
    <recommendedName>
        <fullName evidence="3">FCP1 homology domain-containing protein</fullName>
    </recommendedName>
</protein>